<proteinExistence type="predicted"/>
<evidence type="ECO:0008006" key="4">
    <source>
        <dbReference type="Google" id="ProtNLM"/>
    </source>
</evidence>
<keyword evidence="1" id="KW-0812">Transmembrane</keyword>
<evidence type="ECO:0000313" key="2">
    <source>
        <dbReference type="EMBL" id="OGY22143.1"/>
    </source>
</evidence>
<protein>
    <recommendedName>
        <fullName evidence="4">PrgI family protein</fullName>
    </recommendedName>
</protein>
<sequence>MQQHSVPQNITGFEFKLIGPLTLKQFGYLAGAGILVFMFWVAVGGFWKWFFIIPTTLLGPALAFVPINGMSFDKWAFALIRSIMYPSIRVWHKESKEIGFLAPEFSYYLRRAPTIAPTEKPGRSRLETYLAQVRAERPGDKLEQLEQTRLYSLPLPEKDLSPAVGPRPVEVPEIKVPELITATPLPQDVPEKELAEKLTKLGVIKKEEG</sequence>
<dbReference type="AlphaFoldDB" id="A0A1G1W3D3"/>
<name>A0A1G1W3D3_9BACT</name>
<gene>
    <name evidence="2" type="ORF">A2126_04365</name>
</gene>
<accession>A0A1G1W3D3</accession>
<dbReference type="Proteomes" id="UP000178493">
    <property type="component" value="Unassembled WGS sequence"/>
</dbReference>
<dbReference type="InterPro" id="IPR024414">
    <property type="entry name" value="Uncharacterised_PrgI"/>
</dbReference>
<reference evidence="2 3" key="1">
    <citation type="journal article" date="2016" name="Nat. Commun.">
        <title>Thousands of microbial genomes shed light on interconnected biogeochemical processes in an aquifer system.</title>
        <authorList>
            <person name="Anantharaman K."/>
            <person name="Brown C.T."/>
            <person name="Hug L.A."/>
            <person name="Sharon I."/>
            <person name="Castelle C.J."/>
            <person name="Probst A.J."/>
            <person name="Thomas B.C."/>
            <person name="Singh A."/>
            <person name="Wilkins M.J."/>
            <person name="Karaoz U."/>
            <person name="Brodie E.L."/>
            <person name="Williams K.H."/>
            <person name="Hubbard S.S."/>
            <person name="Banfield J.F."/>
        </authorList>
    </citation>
    <scope>NUCLEOTIDE SEQUENCE [LARGE SCALE GENOMIC DNA]</scope>
</reference>
<dbReference type="EMBL" id="MHCO01000054">
    <property type="protein sequence ID" value="OGY22143.1"/>
    <property type="molecule type" value="Genomic_DNA"/>
</dbReference>
<comment type="caution">
    <text evidence="2">The sequence shown here is derived from an EMBL/GenBank/DDBJ whole genome shotgun (WGS) entry which is preliminary data.</text>
</comment>
<keyword evidence="1" id="KW-1133">Transmembrane helix</keyword>
<organism evidence="2 3">
    <name type="scientific">Candidatus Woykebacteria bacterium GWB1_45_5</name>
    <dbReference type="NCBI Taxonomy" id="1802592"/>
    <lineage>
        <taxon>Bacteria</taxon>
        <taxon>Candidatus Woykeibacteriota</taxon>
    </lineage>
</organism>
<keyword evidence="1" id="KW-0472">Membrane</keyword>
<feature type="transmembrane region" description="Helical" evidence="1">
    <location>
        <begin position="49"/>
        <end position="67"/>
    </location>
</feature>
<feature type="transmembrane region" description="Helical" evidence="1">
    <location>
        <begin position="26"/>
        <end position="43"/>
    </location>
</feature>
<evidence type="ECO:0000256" key="1">
    <source>
        <dbReference type="SAM" id="Phobius"/>
    </source>
</evidence>
<evidence type="ECO:0000313" key="3">
    <source>
        <dbReference type="Proteomes" id="UP000178493"/>
    </source>
</evidence>
<dbReference type="Pfam" id="PF12666">
    <property type="entry name" value="PrgI"/>
    <property type="match status" value="1"/>
</dbReference>